<dbReference type="Gene3D" id="3.40.430.10">
    <property type="entry name" value="Dihydrofolate Reductase, subunit A"/>
    <property type="match status" value="1"/>
</dbReference>
<comment type="caution">
    <text evidence="2">The sequence shown here is derived from an EMBL/GenBank/DDBJ whole genome shotgun (WGS) entry which is preliminary data.</text>
</comment>
<proteinExistence type="predicted"/>
<dbReference type="InterPro" id="IPR050765">
    <property type="entry name" value="Riboflavin_Biosynth_HTPR"/>
</dbReference>
<sequence>MISGHVFIATSLDGFIARNNGDIGWLLERDDPSEDHGYDAFISNIDVILMGRGTFESIRNARPWPYTRPVVVMSDSLKDQQVPEDFVGKMLFSNKSPQQAMKMLEAAGNHRVYVDGGLIIQSFLREGLIADMVITRIPVLLGEGRSLFGAIPADIALIHEETRSFASGLVQSRYRIAR</sequence>
<keyword evidence="3" id="KW-1185">Reference proteome</keyword>
<feature type="domain" description="Bacterial bifunctional deaminase-reductase C-terminal" evidence="1">
    <location>
        <begin position="6"/>
        <end position="169"/>
    </location>
</feature>
<dbReference type="Proteomes" id="UP000652760">
    <property type="component" value="Unassembled WGS sequence"/>
</dbReference>
<gene>
    <name evidence="2" type="ORF">JHL17_15625</name>
</gene>
<reference evidence="3" key="1">
    <citation type="submission" date="2021-01" db="EMBL/GenBank/DDBJ databases">
        <title>Genome public.</title>
        <authorList>
            <person name="Liu C."/>
            <person name="Sun Q."/>
        </authorList>
    </citation>
    <scope>NUCLEOTIDE SEQUENCE [LARGE SCALE GENOMIC DNA]</scope>
    <source>
        <strain evidence="3">YIM B02556</strain>
    </source>
</reference>
<dbReference type="InterPro" id="IPR024072">
    <property type="entry name" value="DHFR-like_dom_sf"/>
</dbReference>
<dbReference type="EMBL" id="JAENHM010000046">
    <property type="protein sequence ID" value="MBK1838848.1"/>
    <property type="molecule type" value="Genomic_DNA"/>
</dbReference>
<organism evidence="2 3">
    <name type="scientific">Azospirillum endophyticum</name>
    <dbReference type="NCBI Taxonomy" id="2800326"/>
    <lineage>
        <taxon>Bacteria</taxon>
        <taxon>Pseudomonadati</taxon>
        <taxon>Pseudomonadota</taxon>
        <taxon>Alphaproteobacteria</taxon>
        <taxon>Rhodospirillales</taxon>
        <taxon>Azospirillaceae</taxon>
        <taxon>Azospirillum</taxon>
    </lineage>
</organism>
<evidence type="ECO:0000259" key="1">
    <source>
        <dbReference type="Pfam" id="PF01872"/>
    </source>
</evidence>
<dbReference type="PANTHER" id="PTHR38011:SF11">
    <property type="entry name" value="2,5-DIAMINO-6-RIBOSYLAMINO-4(3H)-PYRIMIDINONE 5'-PHOSPHATE REDUCTASE"/>
    <property type="match status" value="1"/>
</dbReference>
<dbReference type="Pfam" id="PF01872">
    <property type="entry name" value="RibD_C"/>
    <property type="match status" value="1"/>
</dbReference>
<accession>A0ABS1F634</accession>
<evidence type="ECO:0000313" key="2">
    <source>
        <dbReference type="EMBL" id="MBK1838848.1"/>
    </source>
</evidence>
<protein>
    <submittedName>
        <fullName evidence="2">Dihydrofolate reductase</fullName>
    </submittedName>
</protein>
<dbReference type="InterPro" id="IPR002734">
    <property type="entry name" value="RibDG_C"/>
</dbReference>
<dbReference type="PANTHER" id="PTHR38011">
    <property type="entry name" value="DIHYDROFOLATE REDUCTASE FAMILY PROTEIN (AFU_ORTHOLOGUE AFUA_8G06820)"/>
    <property type="match status" value="1"/>
</dbReference>
<dbReference type="SUPFAM" id="SSF53597">
    <property type="entry name" value="Dihydrofolate reductase-like"/>
    <property type="match status" value="1"/>
</dbReference>
<dbReference type="RefSeq" id="WP_200194457.1">
    <property type="nucleotide sequence ID" value="NZ_JAENHM010000046.1"/>
</dbReference>
<evidence type="ECO:0000313" key="3">
    <source>
        <dbReference type="Proteomes" id="UP000652760"/>
    </source>
</evidence>
<name>A0ABS1F634_9PROT</name>